<keyword evidence="2" id="KW-1185">Reference proteome</keyword>
<dbReference type="EMBL" id="JSYZ01000023">
    <property type="protein sequence ID" value="KPA88112.1"/>
    <property type="molecule type" value="Genomic_DNA"/>
</dbReference>
<organism evidence="1 2">
    <name type="scientific">Pseudomonas asplenii</name>
    <dbReference type="NCBI Taxonomy" id="53407"/>
    <lineage>
        <taxon>Bacteria</taxon>
        <taxon>Pseudomonadati</taxon>
        <taxon>Pseudomonadota</taxon>
        <taxon>Gammaproteobacteria</taxon>
        <taxon>Pseudomonadales</taxon>
        <taxon>Pseudomonadaceae</taxon>
        <taxon>Pseudomonas</taxon>
    </lineage>
</organism>
<reference evidence="1 2" key="1">
    <citation type="journal article" date="2015" name="PLoS ONE">
        <title>Rice-Infecting Pseudomonas Genomes Are Highly Accessorized and Harbor Multiple Putative Virulence Mechanisms to Cause Sheath Brown Rot.</title>
        <authorList>
            <person name="Quibod I.L."/>
            <person name="Grande G."/>
            <person name="Oreiro E.G."/>
            <person name="Borja F.N."/>
            <person name="Dossa G.S."/>
            <person name="Mauleon R."/>
            <person name="Cruz C.V."/>
            <person name="Oliva R."/>
        </authorList>
    </citation>
    <scope>NUCLEOTIDE SEQUENCE [LARGE SCALE GENOMIC DNA]</scope>
    <source>
        <strain evidence="1 2">IRRI 6609</strain>
    </source>
</reference>
<dbReference type="STRING" id="50340.PF66_05344"/>
<evidence type="ECO:0000313" key="1">
    <source>
        <dbReference type="EMBL" id="KPA88112.1"/>
    </source>
</evidence>
<protein>
    <submittedName>
        <fullName evidence="1">Uncharacterized protein</fullName>
    </submittedName>
</protein>
<accession>A0A0N0E1U4</accession>
<sequence>MTGRAGHERVRYLYGPVATAGSAERLKVKRFAGKPGSYGMLALIGWMIASILQEPGLSANRPVASAQNARHVMAVANPLRPR</sequence>
<name>A0A0N0E1U4_9PSED</name>
<gene>
    <name evidence="1" type="ORF">PF66_05344</name>
</gene>
<comment type="caution">
    <text evidence="1">The sequence shown here is derived from an EMBL/GenBank/DDBJ whole genome shotgun (WGS) entry which is preliminary data.</text>
</comment>
<dbReference type="Proteomes" id="UP000037931">
    <property type="component" value="Unassembled WGS sequence"/>
</dbReference>
<dbReference type="AlphaFoldDB" id="A0A0N0E1U4"/>
<dbReference type="PATRIC" id="fig|50340.43.peg.3051"/>
<proteinExistence type="predicted"/>
<evidence type="ECO:0000313" key="2">
    <source>
        <dbReference type="Proteomes" id="UP000037931"/>
    </source>
</evidence>